<gene>
    <name evidence="1" type="ORF">SAMN04489727_7395</name>
</gene>
<sequence>MDTSAADPPRHRSIVVVDVEGSTARTNPARARLRAVLFDLLDEAFRAGGITADLRDAFIDRGDGAICLVRPADEAPKTALLVHVVPALAQLLTRHAGDRPDLAFRLRVAVHAGEVHYDARGVYGEDIDIACRLVDAAETKRQLRNSPEPLVLVVSGEFHRAVIRHGYAGIDRSAFAPVVNVRLGEQKMRGWIGASGAGIAS</sequence>
<evidence type="ECO:0000313" key="1">
    <source>
        <dbReference type="EMBL" id="SED32136.1"/>
    </source>
</evidence>
<dbReference type="Gene3D" id="3.30.70.1230">
    <property type="entry name" value="Nucleotide cyclase"/>
    <property type="match status" value="1"/>
</dbReference>
<dbReference type="RefSeq" id="WP_091316276.1">
    <property type="nucleotide sequence ID" value="NZ_FNSO01000004.1"/>
</dbReference>
<dbReference type="AlphaFoldDB" id="A0A1H4ZPL5"/>
<dbReference type="STRING" id="208445.SAMN04489727_7395"/>
<evidence type="ECO:0000313" key="2">
    <source>
        <dbReference type="Proteomes" id="UP000199622"/>
    </source>
</evidence>
<reference evidence="2" key="1">
    <citation type="submission" date="2016-10" db="EMBL/GenBank/DDBJ databases">
        <authorList>
            <person name="Varghese N."/>
            <person name="Submissions S."/>
        </authorList>
    </citation>
    <scope>NUCLEOTIDE SEQUENCE [LARGE SCALE GENOMIC DNA]</scope>
    <source>
        <strain evidence="2">DSM 44544</strain>
    </source>
</reference>
<dbReference type="OrthoDB" id="3482507at2"/>
<dbReference type="SUPFAM" id="SSF55073">
    <property type="entry name" value="Nucleotide cyclase"/>
    <property type="match status" value="1"/>
</dbReference>
<name>A0A1H4ZPL5_9PSEU</name>
<dbReference type="EMBL" id="FNSO01000004">
    <property type="protein sequence ID" value="SED32136.1"/>
    <property type="molecule type" value="Genomic_DNA"/>
</dbReference>
<protein>
    <recommendedName>
        <fullName evidence="3">Adenylate cyclase, class 3</fullName>
    </recommendedName>
</protein>
<accession>A0A1H4ZPL5</accession>
<evidence type="ECO:0008006" key="3">
    <source>
        <dbReference type="Google" id="ProtNLM"/>
    </source>
</evidence>
<dbReference type="Proteomes" id="UP000199622">
    <property type="component" value="Unassembled WGS sequence"/>
</dbReference>
<organism evidence="1 2">
    <name type="scientific">Amycolatopsis tolypomycina</name>
    <dbReference type="NCBI Taxonomy" id="208445"/>
    <lineage>
        <taxon>Bacteria</taxon>
        <taxon>Bacillati</taxon>
        <taxon>Actinomycetota</taxon>
        <taxon>Actinomycetes</taxon>
        <taxon>Pseudonocardiales</taxon>
        <taxon>Pseudonocardiaceae</taxon>
        <taxon>Amycolatopsis</taxon>
    </lineage>
</organism>
<proteinExistence type="predicted"/>
<keyword evidence="2" id="KW-1185">Reference proteome</keyword>
<dbReference type="InterPro" id="IPR029787">
    <property type="entry name" value="Nucleotide_cyclase"/>
</dbReference>